<keyword evidence="10 12" id="KW-0408">Iron</keyword>
<dbReference type="GO" id="GO:0004130">
    <property type="term" value="F:cytochrome-c peroxidase activity"/>
    <property type="evidence" value="ECO:0007669"/>
    <property type="project" value="TreeGrafter"/>
</dbReference>
<evidence type="ECO:0000256" key="9">
    <source>
        <dbReference type="ARBA" id="ARBA00023002"/>
    </source>
</evidence>
<evidence type="ECO:0000256" key="2">
    <source>
        <dbReference type="ARBA" id="ARBA00022448"/>
    </source>
</evidence>
<feature type="domain" description="Cytochrome c" evidence="14">
    <location>
        <begin position="47"/>
        <end position="178"/>
    </location>
</feature>
<feature type="chain" id="PRO_5012468036" evidence="13">
    <location>
        <begin position="18"/>
        <end position="357"/>
    </location>
</feature>
<dbReference type="Proteomes" id="UP000266313">
    <property type="component" value="Chromosome"/>
</dbReference>
<evidence type="ECO:0000256" key="12">
    <source>
        <dbReference type="PIRSR" id="PIRSR000294-2"/>
    </source>
</evidence>
<dbReference type="InterPro" id="IPR036909">
    <property type="entry name" value="Cyt_c-like_dom_sf"/>
</dbReference>
<comment type="PTM">
    <text evidence="11">Binds 2 heme groups per subunit.</text>
</comment>
<dbReference type="AlphaFoldDB" id="A0A250KVZ1"/>
<reference evidence="15 16" key="1">
    <citation type="submission" date="2016-12" db="EMBL/GenBank/DDBJ databases">
        <title>Genome sequencing of Methylocaldum marinum.</title>
        <authorList>
            <person name="Takeuchi M."/>
            <person name="Kamagata Y."/>
            <person name="Hiraoka S."/>
            <person name="Oshima K."/>
            <person name="Hattori M."/>
            <person name="Iwasaki W."/>
        </authorList>
    </citation>
    <scope>NUCLEOTIDE SEQUENCE [LARGE SCALE GENOMIC DNA]</scope>
    <source>
        <strain evidence="15 16">S8</strain>
    </source>
</reference>
<keyword evidence="3 15" id="KW-0575">Peroxidase</keyword>
<evidence type="ECO:0000256" key="6">
    <source>
        <dbReference type="ARBA" id="ARBA00022729"/>
    </source>
</evidence>
<dbReference type="PANTHER" id="PTHR30600">
    <property type="entry name" value="CYTOCHROME C PEROXIDASE-RELATED"/>
    <property type="match status" value="1"/>
</dbReference>
<evidence type="ECO:0000256" key="8">
    <source>
        <dbReference type="ARBA" id="ARBA00022982"/>
    </source>
</evidence>
<dbReference type="InterPro" id="IPR009056">
    <property type="entry name" value="Cyt_c-like_dom"/>
</dbReference>
<dbReference type="GO" id="GO:0020037">
    <property type="term" value="F:heme binding"/>
    <property type="evidence" value="ECO:0007669"/>
    <property type="project" value="InterPro"/>
</dbReference>
<keyword evidence="9" id="KW-0560">Oxidoreductase</keyword>
<keyword evidence="6 13" id="KW-0732">Signal</keyword>
<keyword evidence="16" id="KW-1185">Reference proteome</keyword>
<dbReference type="EMBL" id="AP017928">
    <property type="protein sequence ID" value="BBA35674.1"/>
    <property type="molecule type" value="Genomic_DNA"/>
</dbReference>
<dbReference type="SUPFAM" id="SSF46626">
    <property type="entry name" value="Cytochrome c"/>
    <property type="match status" value="2"/>
</dbReference>
<evidence type="ECO:0000256" key="11">
    <source>
        <dbReference type="PIRSR" id="PIRSR000294-1"/>
    </source>
</evidence>
<accession>A0A250KVZ1</accession>
<dbReference type="InterPro" id="IPR051395">
    <property type="entry name" value="Cytochrome_c_Peroxidase/MauG"/>
</dbReference>
<sequence>MKRLILCLPLMAGNAWAAEELMQKAQALFKPIPTEPPDIRSTPVTPERVELGKMLYFDPRLSRSWMISCNSCHNLALGGVDLEQTSIGHGWQKGPRNAPTVLNSVFNAAQFWDGRAADLQTQAKGPLQASVEMNNTPERLQETLNTIPGYVDRFKKAFPNEPDPANFDNLAKAIEAFEATLITPNSPFDRYLKGDEKALSDAEKKGLALFMEKGCSNCHNGINIGGNGYFPFGVVEKPGAEILPEKDKGRFTVTNTASDEYVFKVPSLRNIVLTPPYFHSGQVWDLKQAVAVMGTAQLGAKLTDPEIDSVVAFLRALTGDQPRIELPILPAHTKDTPLPIVEVTPEGTVKPEGKGNH</sequence>
<name>A0A250KVZ1_9GAMM</name>
<dbReference type="GO" id="GO:0046872">
    <property type="term" value="F:metal ion binding"/>
    <property type="evidence" value="ECO:0007669"/>
    <property type="project" value="UniProtKB-KW"/>
</dbReference>
<evidence type="ECO:0000256" key="1">
    <source>
        <dbReference type="ARBA" id="ARBA00004418"/>
    </source>
</evidence>
<dbReference type="Pfam" id="PF00034">
    <property type="entry name" value="Cytochrom_C"/>
    <property type="match status" value="1"/>
</dbReference>
<keyword evidence="7" id="KW-0574">Periplasm</keyword>
<dbReference type="FunFam" id="1.10.760.10:FF:000004">
    <property type="entry name" value="Cytochrome c peroxidase"/>
    <property type="match status" value="1"/>
</dbReference>
<feature type="signal peptide" evidence="13">
    <location>
        <begin position="1"/>
        <end position="17"/>
    </location>
</feature>
<feature type="binding site" description="covalent" evidence="11">
    <location>
        <position position="218"/>
    </location>
    <ligand>
        <name>heme c</name>
        <dbReference type="ChEBI" id="CHEBI:61717"/>
        <label>2</label>
    </ligand>
</feature>
<feature type="binding site" description="covalent" evidence="11">
    <location>
        <position position="215"/>
    </location>
    <ligand>
        <name>heme c</name>
        <dbReference type="ChEBI" id="CHEBI:61717"/>
        <label>2</label>
    </ligand>
</feature>
<feature type="binding site" description="axial binding residue" evidence="12">
    <location>
        <position position="219"/>
    </location>
    <ligand>
        <name>heme c</name>
        <dbReference type="ChEBI" id="CHEBI:61717"/>
        <label>2</label>
    </ligand>
    <ligandPart>
        <name>Fe</name>
        <dbReference type="ChEBI" id="CHEBI:18248"/>
    </ligandPart>
</feature>
<keyword evidence="5 12" id="KW-0479">Metal-binding</keyword>
<dbReference type="GO" id="GO:0009055">
    <property type="term" value="F:electron transfer activity"/>
    <property type="evidence" value="ECO:0007669"/>
    <property type="project" value="InterPro"/>
</dbReference>
<feature type="binding site" description="covalent" evidence="11">
    <location>
        <position position="69"/>
    </location>
    <ligand>
        <name>heme c</name>
        <dbReference type="ChEBI" id="CHEBI:61717"/>
        <label>1</label>
    </ligand>
</feature>
<feature type="binding site" description="axial binding residue" evidence="12">
    <location>
        <position position="89"/>
    </location>
    <ligand>
        <name>heme c</name>
        <dbReference type="ChEBI" id="CHEBI:61717"/>
        <label>1</label>
    </ligand>
    <ligandPart>
        <name>Fe</name>
        <dbReference type="ChEBI" id="CHEBI:18248"/>
    </ligandPart>
</feature>
<evidence type="ECO:0000259" key="14">
    <source>
        <dbReference type="PROSITE" id="PS51007"/>
    </source>
</evidence>
<evidence type="ECO:0000256" key="13">
    <source>
        <dbReference type="SAM" id="SignalP"/>
    </source>
</evidence>
<evidence type="ECO:0000256" key="7">
    <source>
        <dbReference type="ARBA" id="ARBA00022764"/>
    </source>
</evidence>
<dbReference type="PROSITE" id="PS51007">
    <property type="entry name" value="CYTC"/>
    <property type="match status" value="2"/>
</dbReference>
<keyword evidence="4 11" id="KW-0349">Heme</keyword>
<dbReference type="Pfam" id="PF03150">
    <property type="entry name" value="CCP_MauG"/>
    <property type="match status" value="1"/>
</dbReference>
<organism evidence="15 16">
    <name type="scientific">Methylocaldum marinum</name>
    <dbReference type="NCBI Taxonomy" id="1432792"/>
    <lineage>
        <taxon>Bacteria</taxon>
        <taxon>Pseudomonadati</taxon>
        <taxon>Pseudomonadota</taxon>
        <taxon>Gammaproteobacteria</taxon>
        <taxon>Methylococcales</taxon>
        <taxon>Methylococcaceae</taxon>
        <taxon>Methylocaldum</taxon>
    </lineage>
</organism>
<feature type="binding site" description="axial binding residue" evidence="12">
    <location>
        <position position="293"/>
    </location>
    <ligand>
        <name>heme c</name>
        <dbReference type="ChEBI" id="CHEBI:61717"/>
        <label>2</label>
    </ligand>
    <ligandPart>
        <name>Fe</name>
        <dbReference type="ChEBI" id="CHEBI:18248"/>
    </ligandPart>
</feature>
<comment type="subcellular location">
    <subcellularLocation>
        <location evidence="1">Periplasm</location>
    </subcellularLocation>
</comment>
<protein>
    <submittedName>
        <fullName evidence="15">Cytochrome c peroxidase</fullName>
    </submittedName>
</protein>
<evidence type="ECO:0000256" key="5">
    <source>
        <dbReference type="ARBA" id="ARBA00022723"/>
    </source>
</evidence>
<feature type="binding site" description="covalent" evidence="11">
    <location>
        <position position="72"/>
    </location>
    <ligand>
        <name>heme c</name>
        <dbReference type="ChEBI" id="CHEBI:61717"/>
        <label>1</label>
    </ligand>
</feature>
<evidence type="ECO:0000256" key="3">
    <source>
        <dbReference type="ARBA" id="ARBA00022559"/>
    </source>
</evidence>
<dbReference type="Gene3D" id="1.10.760.10">
    <property type="entry name" value="Cytochrome c-like domain"/>
    <property type="match status" value="2"/>
</dbReference>
<dbReference type="KEGG" id="mmai:sS8_3737"/>
<dbReference type="GO" id="GO:0042597">
    <property type="term" value="C:periplasmic space"/>
    <property type="evidence" value="ECO:0007669"/>
    <property type="project" value="UniProtKB-SubCell"/>
</dbReference>
<feature type="domain" description="Cytochrome c" evidence="14">
    <location>
        <begin position="201"/>
        <end position="318"/>
    </location>
</feature>
<keyword evidence="2" id="KW-0813">Transport</keyword>
<dbReference type="PANTHER" id="PTHR30600:SF7">
    <property type="entry name" value="CYTOCHROME C PEROXIDASE-RELATED"/>
    <property type="match status" value="1"/>
</dbReference>
<dbReference type="InterPro" id="IPR004852">
    <property type="entry name" value="Di-haem_cyt_c_peroxidsae"/>
</dbReference>
<keyword evidence="8" id="KW-0249">Electron transport</keyword>
<comment type="cofactor">
    <cofactor evidence="11">
        <name>heme</name>
        <dbReference type="ChEBI" id="CHEBI:30413"/>
    </cofactor>
    <text evidence="11">Binds 2 heme groups.</text>
</comment>
<gene>
    <name evidence="15" type="ORF">sS8_3737</name>
</gene>
<evidence type="ECO:0000256" key="10">
    <source>
        <dbReference type="ARBA" id="ARBA00023004"/>
    </source>
</evidence>
<dbReference type="PIRSF" id="PIRSF000294">
    <property type="entry name" value="Cytochrome-c_peroxidase"/>
    <property type="match status" value="1"/>
</dbReference>
<evidence type="ECO:0000313" key="16">
    <source>
        <dbReference type="Proteomes" id="UP000266313"/>
    </source>
</evidence>
<dbReference type="InterPro" id="IPR026259">
    <property type="entry name" value="MauG/Cytc_peroxidase"/>
</dbReference>
<feature type="binding site" description="axial binding residue" evidence="12">
    <location>
        <position position="73"/>
    </location>
    <ligand>
        <name>heme c</name>
        <dbReference type="ChEBI" id="CHEBI:61717"/>
        <label>1</label>
    </ligand>
    <ligandPart>
        <name>Fe</name>
        <dbReference type="ChEBI" id="CHEBI:18248"/>
    </ligandPart>
</feature>
<evidence type="ECO:0000313" key="15">
    <source>
        <dbReference type="EMBL" id="BBA35674.1"/>
    </source>
</evidence>
<dbReference type="RefSeq" id="WP_170161153.1">
    <property type="nucleotide sequence ID" value="NZ_AP017928.1"/>
</dbReference>
<evidence type="ECO:0000256" key="4">
    <source>
        <dbReference type="ARBA" id="ARBA00022617"/>
    </source>
</evidence>
<proteinExistence type="predicted"/>